<dbReference type="EMBL" id="CAKJTG010000010">
    <property type="protein sequence ID" value="CAG9608494.1"/>
    <property type="molecule type" value="Genomic_DNA"/>
</dbReference>
<comment type="caution">
    <text evidence="1">The sequence shown here is derived from an EMBL/GenBank/DDBJ whole genome shotgun (WGS) entry which is preliminary data.</text>
</comment>
<gene>
    <name evidence="1" type="ORF">NEOCIP111885_02188</name>
</gene>
<reference evidence="1" key="1">
    <citation type="submission" date="2021-10" db="EMBL/GenBank/DDBJ databases">
        <authorList>
            <person name="Criscuolo A."/>
        </authorList>
    </citation>
    <scope>NUCLEOTIDE SEQUENCE</scope>
    <source>
        <strain evidence="1">CIP111885</strain>
    </source>
</reference>
<dbReference type="InterPro" id="IPR058930">
    <property type="entry name" value="YwzD"/>
</dbReference>
<proteinExistence type="predicted"/>
<dbReference type="Proteomes" id="UP000789845">
    <property type="component" value="Unassembled WGS sequence"/>
</dbReference>
<dbReference type="RefSeq" id="WP_230496728.1">
    <property type="nucleotide sequence ID" value="NZ_CAKJTG010000010.1"/>
</dbReference>
<accession>A0A9C7G9K8</accession>
<sequence length="51" mass="5912">MSEEQKNLFYSIIKDAYKHGVESEKVTVASLLDEITEKLELIIDKRELADK</sequence>
<evidence type="ECO:0000313" key="1">
    <source>
        <dbReference type="EMBL" id="CAG9608494.1"/>
    </source>
</evidence>
<keyword evidence="2" id="KW-1185">Reference proteome</keyword>
<evidence type="ECO:0000313" key="2">
    <source>
        <dbReference type="Proteomes" id="UP000789845"/>
    </source>
</evidence>
<dbReference type="Pfam" id="PF26162">
    <property type="entry name" value="YwzD"/>
    <property type="match status" value="1"/>
</dbReference>
<name>A0A9C7G9K8_9BACI</name>
<organism evidence="1 2">
    <name type="scientific">Pseudoneobacillus rhizosphaerae</name>
    <dbReference type="NCBI Taxonomy" id="2880968"/>
    <lineage>
        <taxon>Bacteria</taxon>
        <taxon>Bacillati</taxon>
        <taxon>Bacillota</taxon>
        <taxon>Bacilli</taxon>
        <taxon>Bacillales</taxon>
        <taxon>Bacillaceae</taxon>
        <taxon>Pseudoneobacillus</taxon>
    </lineage>
</organism>
<protein>
    <submittedName>
        <fullName evidence="1">Uncharacterized protein</fullName>
    </submittedName>
</protein>
<dbReference type="AlphaFoldDB" id="A0A9C7G9K8"/>